<accession>C7N8E3</accession>
<dbReference type="KEGG" id="shi:Shel_21680"/>
<evidence type="ECO:0008006" key="3">
    <source>
        <dbReference type="Google" id="ProtNLM"/>
    </source>
</evidence>
<dbReference type="AlphaFoldDB" id="C7N8E3"/>
<sequence>MDETQTEPLTDELLDELLAAPNLDSYLGERQPGRRTLSDYLQHLLDKKGLVQSKVLAETEIGYTYGYEIISGRKEHPARDRVLQLVFAMQMDLKESARTLQAAGLSPLSPKNERDAIIIFCVNKGMSMMECNDELVKRGHKALYDPD</sequence>
<organism evidence="1 2">
    <name type="scientific">Slackia heliotrinireducens (strain ATCC 29202 / DSM 20476 / NCTC 11029 / RHS 1)</name>
    <name type="common">Peptococcus heliotrinreducens</name>
    <dbReference type="NCBI Taxonomy" id="471855"/>
    <lineage>
        <taxon>Bacteria</taxon>
        <taxon>Bacillati</taxon>
        <taxon>Actinomycetota</taxon>
        <taxon>Coriobacteriia</taxon>
        <taxon>Eggerthellales</taxon>
        <taxon>Eggerthellaceae</taxon>
        <taxon>Slackia</taxon>
    </lineage>
</organism>
<evidence type="ECO:0000313" key="1">
    <source>
        <dbReference type="EMBL" id="ACV23178.1"/>
    </source>
</evidence>
<dbReference type="HOGENOM" id="CLU_138399_0_0_11"/>
<reference evidence="1 2" key="1">
    <citation type="journal article" date="2009" name="Stand. Genomic Sci.">
        <title>Complete genome sequence of Slackia heliotrinireducens type strain (RHS 1).</title>
        <authorList>
            <person name="Pukall R."/>
            <person name="Lapidus A."/>
            <person name="Nolan M."/>
            <person name="Copeland A."/>
            <person name="Glavina Del Rio T."/>
            <person name="Lucas S."/>
            <person name="Chen F."/>
            <person name="Tice H."/>
            <person name="Cheng J.F."/>
            <person name="Chertkov O."/>
            <person name="Bruce D."/>
            <person name="Goodwin L."/>
            <person name="Kuske C."/>
            <person name="Brettin T."/>
            <person name="Detter J.C."/>
            <person name="Han C."/>
            <person name="Pitluck S."/>
            <person name="Pati A."/>
            <person name="Mavrommatis K."/>
            <person name="Ivanova N."/>
            <person name="Ovchinnikova G."/>
            <person name="Chen A."/>
            <person name="Palaniappan K."/>
            <person name="Schneider S."/>
            <person name="Rohde M."/>
            <person name="Chain P."/>
            <person name="D'haeseleer P."/>
            <person name="Goker M."/>
            <person name="Bristow J."/>
            <person name="Eisen J.A."/>
            <person name="Markowitz V."/>
            <person name="Kyrpides N.C."/>
            <person name="Klenk H.P."/>
            <person name="Hugenholtz P."/>
        </authorList>
    </citation>
    <scope>NUCLEOTIDE SEQUENCE [LARGE SCALE GENOMIC DNA]</scope>
    <source>
        <strain evidence="2">ATCC 29202 / DSM 20476 / NCTC 11029 / RHS 1</strain>
    </source>
</reference>
<name>C7N8E3_SLAHD</name>
<keyword evidence="2" id="KW-1185">Reference proteome</keyword>
<protein>
    <recommendedName>
        <fullName evidence="3">XRE family transcriptional regulator</fullName>
    </recommendedName>
</protein>
<dbReference type="STRING" id="471855.Shel_21680"/>
<proteinExistence type="predicted"/>
<dbReference type="RefSeq" id="WP_012799278.1">
    <property type="nucleotide sequence ID" value="NC_013165.1"/>
</dbReference>
<dbReference type="EMBL" id="CP001684">
    <property type="protein sequence ID" value="ACV23178.1"/>
    <property type="molecule type" value="Genomic_DNA"/>
</dbReference>
<gene>
    <name evidence="1" type="ordered locus">Shel_21680</name>
</gene>
<dbReference type="eggNOG" id="ENOG5032ZVG">
    <property type="taxonomic scope" value="Bacteria"/>
</dbReference>
<dbReference type="Proteomes" id="UP000002026">
    <property type="component" value="Chromosome"/>
</dbReference>
<evidence type="ECO:0000313" key="2">
    <source>
        <dbReference type="Proteomes" id="UP000002026"/>
    </source>
</evidence>